<protein>
    <recommendedName>
        <fullName evidence="5">Transmembrane protein</fullName>
    </recommendedName>
</protein>
<gene>
    <name evidence="3" type="ORF">PPENT_87.1.T1090122</name>
</gene>
<evidence type="ECO:0000256" key="2">
    <source>
        <dbReference type="SAM" id="Phobius"/>
    </source>
</evidence>
<dbReference type="EMBL" id="CAJJDO010000109">
    <property type="protein sequence ID" value="CAD8195445.1"/>
    <property type="molecule type" value="Genomic_DNA"/>
</dbReference>
<feature type="transmembrane region" description="Helical" evidence="2">
    <location>
        <begin position="740"/>
        <end position="757"/>
    </location>
</feature>
<feature type="transmembrane region" description="Helical" evidence="2">
    <location>
        <begin position="185"/>
        <end position="206"/>
    </location>
</feature>
<feature type="transmembrane region" description="Helical" evidence="2">
    <location>
        <begin position="491"/>
        <end position="514"/>
    </location>
</feature>
<feature type="compositionally biased region" description="Low complexity" evidence="1">
    <location>
        <begin position="35"/>
        <end position="48"/>
    </location>
</feature>
<evidence type="ECO:0008006" key="5">
    <source>
        <dbReference type="Google" id="ProtNLM"/>
    </source>
</evidence>
<sequence>MADDDNQVIQFEADDQDQNDNHQQKSPIEQKQDEQVNNYDQNYNQVQEPQSNDLKPLESEKQPIQLAPDAEEGFFNRIKGCSCRRQADEKTEENNDGCIAKLDRFIQKYFTPTYLLLVYYSVFSTALLFSLKLIIQDQDLYHVEILGGLFLLVQISKGLLIYFLNEEWLDELPYLDSSFENGWRLFKITFFIITNLDICYWIYYIYVQNKKDSTIEHMMTLCRMLDALFFNFPLMIVFFYLQMQDLENIQIPYLVIAGLNLLSIVNGFMHLNFFAGSSFLSIRWSIQLICELYVKLLLVESVYIQLSEFNIQLEYFGLFSLCGLIQFYLFSEDQDMIGQFLSIIYFQLKTFFVITFKEESFGMSDLDCDAQPGILNILVHKSTIQFFLNDIPCIYFLALWWMGYYNDKLDISISVPSRFRMLRYYNIEFAIYCSKWMEEKHEENNDGCIAKLDRFIQKYFTPTYLLLVYYSVFSTALLFSLKLIIQDQDLYHVEILGGLFLLVQISKGLLIYFLNEEWLDELPYLDSSFENGWRLFKITFFIITNLDICYWIYYIYVQNKKDSTIEHMMTLCRMLDALFFNFPLMIVFFYLQMQDLENIQIPYLVIAGLNLLSIVNGFMHLNFFAGSSFLSIRWSIQLICELYVKLLLVESVYIQLSEFNIQLEYFGLFSLCGLIQFYLFSEDQDMIGQFLSIIYFQLKTFFVITFKEESFGMSDLDCDAQPGILNILVHKSTYSYIQKAFNFFQMISLAFIFWLFGGWDIIMTNQILVYLYLVGLGCLGIIILNLLYIVLSGWKKNMVKP</sequence>
<dbReference type="Proteomes" id="UP000689195">
    <property type="component" value="Unassembled WGS sequence"/>
</dbReference>
<feature type="transmembrane region" description="Helical" evidence="2">
    <location>
        <begin position="464"/>
        <end position="485"/>
    </location>
</feature>
<feature type="transmembrane region" description="Helical" evidence="2">
    <location>
        <begin position="769"/>
        <end position="791"/>
    </location>
</feature>
<keyword evidence="2" id="KW-0472">Membrane</keyword>
<keyword evidence="2" id="KW-0812">Transmembrane</keyword>
<evidence type="ECO:0000313" key="3">
    <source>
        <dbReference type="EMBL" id="CAD8195445.1"/>
    </source>
</evidence>
<feature type="compositionally biased region" description="Basic and acidic residues" evidence="1">
    <location>
        <begin position="19"/>
        <end position="34"/>
    </location>
</feature>
<accession>A0A8S1X4A7</accession>
<feature type="compositionally biased region" description="Acidic residues" evidence="1">
    <location>
        <begin position="1"/>
        <end position="18"/>
    </location>
</feature>
<feature type="transmembrane region" description="Helical" evidence="2">
    <location>
        <begin position="603"/>
        <end position="625"/>
    </location>
</feature>
<feature type="transmembrane region" description="Helical" evidence="2">
    <location>
        <begin position="253"/>
        <end position="275"/>
    </location>
</feature>
<feature type="transmembrane region" description="Helical" evidence="2">
    <location>
        <begin position="568"/>
        <end position="591"/>
    </location>
</feature>
<proteinExistence type="predicted"/>
<feature type="region of interest" description="Disordered" evidence="1">
    <location>
        <begin position="1"/>
        <end position="57"/>
    </location>
</feature>
<dbReference type="AlphaFoldDB" id="A0A8S1X4A7"/>
<keyword evidence="2" id="KW-1133">Transmembrane helix</keyword>
<comment type="caution">
    <text evidence="3">The sequence shown here is derived from an EMBL/GenBank/DDBJ whole genome shotgun (WGS) entry which is preliminary data.</text>
</comment>
<feature type="transmembrane region" description="Helical" evidence="2">
    <location>
        <begin position="141"/>
        <end position="164"/>
    </location>
</feature>
<keyword evidence="4" id="KW-1185">Reference proteome</keyword>
<feature type="transmembrane region" description="Helical" evidence="2">
    <location>
        <begin position="535"/>
        <end position="556"/>
    </location>
</feature>
<name>A0A8S1X4A7_9CILI</name>
<reference evidence="3" key="1">
    <citation type="submission" date="2021-01" db="EMBL/GenBank/DDBJ databases">
        <authorList>
            <consortium name="Genoscope - CEA"/>
            <person name="William W."/>
        </authorList>
    </citation>
    <scope>NUCLEOTIDE SEQUENCE</scope>
</reference>
<organism evidence="3 4">
    <name type="scientific">Paramecium pentaurelia</name>
    <dbReference type="NCBI Taxonomy" id="43138"/>
    <lineage>
        <taxon>Eukaryota</taxon>
        <taxon>Sar</taxon>
        <taxon>Alveolata</taxon>
        <taxon>Ciliophora</taxon>
        <taxon>Intramacronucleata</taxon>
        <taxon>Oligohymenophorea</taxon>
        <taxon>Peniculida</taxon>
        <taxon>Parameciidae</taxon>
        <taxon>Paramecium</taxon>
    </lineage>
</organism>
<evidence type="ECO:0000313" key="4">
    <source>
        <dbReference type="Proteomes" id="UP000689195"/>
    </source>
</evidence>
<evidence type="ECO:0000256" key="1">
    <source>
        <dbReference type="SAM" id="MobiDB-lite"/>
    </source>
</evidence>
<feature type="transmembrane region" description="Helical" evidence="2">
    <location>
        <begin position="218"/>
        <end position="241"/>
    </location>
</feature>
<feature type="transmembrane region" description="Helical" evidence="2">
    <location>
        <begin position="114"/>
        <end position="135"/>
    </location>
</feature>